<name>A0ABX5QLU7_9LACO</name>
<keyword evidence="2" id="KW-1185">Reference proteome</keyword>
<reference evidence="1 2" key="1">
    <citation type="journal article" date="2019" name="Syst. Appl. Microbiol.">
        <title>Oenococcus sicerae sp. nov., isolated from French cider.</title>
        <authorList>
            <person name="Cousin F.J."/>
            <person name="Le Guellec R."/>
            <person name="Chagnot C."/>
            <person name="Goux D."/>
            <person name="Dalmasso M."/>
            <person name="Laplace J.M."/>
            <person name="Cretenet M."/>
        </authorList>
    </citation>
    <scope>NUCLEOTIDE SEQUENCE [LARGE SCALE GENOMIC DNA]</scope>
    <source>
        <strain evidence="1 2">UCMA 15228</strain>
    </source>
</reference>
<dbReference type="PANTHER" id="PTHR38455">
    <property type="entry name" value="HYPOTHETICAL CYTOSOLIC PROTEIN"/>
    <property type="match status" value="1"/>
</dbReference>
<dbReference type="InterPro" id="IPR009296">
    <property type="entry name" value="DUF951"/>
</dbReference>
<protein>
    <submittedName>
        <fullName evidence="1">DUF951 domain-containing protein</fullName>
    </submittedName>
</protein>
<organism evidence="1 2">
    <name type="scientific">Oenococcus sicerae</name>
    <dbReference type="NCBI Taxonomy" id="2203724"/>
    <lineage>
        <taxon>Bacteria</taxon>
        <taxon>Bacillati</taxon>
        <taxon>Bacillota</taxon>
        <taxon>Bacilli</taxon>
        <taxon>Lactobacillales</taxon>
        <taxon>Lactobacillaceae</taxon>
        <taxon>Oenococcus</taxon>
    </lineage>
</organism>
<dbReference type="RefSeq" id="WP_128686035.1">
    <property type="nucleotide sequence ID" value="NZ_CP029684.2"/>
</dbReference>
<accession>A0ABX5QLU7</accession>
<dbReference type="PANTHER" id="PTHR38455:SF1">
    <property type="entry name" value="DUF951 DOMAIN-CONTAINING PROTEIN"/>
    <property type="match status" value="1"/>
</dbReference>
<dbReference type="EMBL" id="CP029684">
    <property type="protein sequence ID" value="QAS69697.1"/>
    <property type="molecule type" value="Genomic_DNA"/>
</dbReference>
<dbReference type="PIRSF" id="PIRSF037263">
    <property type="entry name" value="DUF951_bac"/>
    <property type="match status" value="1"/>
</dbReference>
<evidence type="ECO:0000313" key="2">
    <source>
        <dbReference type="Proteomes" id="UP000286907"/>
    </source>
</evidence>
<gene>
    <name evidence="1" type="ORF">DLJ48_03770</name>
</gene>
<proteinExistence type="predicted"/>
<dbReference type="Pfam" id="PF06107">
    <property type="entry name" value="DUF951"/>
    <property type="match status" value="1"/>
</dbReference>
<dbReference type="Proteomes" id="UP000286907">
    <property type="component" value="Chromosome"/>
</dbReference>
<evidence type="ECO:0000313" key="1">
    <source>
        <dbReference type="EMBL" id="QAS69697.1"/>
    </source>
</evidence>
<sequence>MNYQLNTIVEMKKPHACGTNAWQIIRMGADIKIECTNCHRVVMMTRQDFKKRLNKIIKD</sequence>